<comment type="caution">
    <text evidence="2">The sequence shown here is derived from an EMBL/GenBank/DDBJ whole genome shotgun (WGS) entry which is preliminary data.</text>
</comment>
<evidence type="ECO:0000313" key="2">
    <source>
        <dbReference type="EMBL" id="GAA0897678.1"/>
    </source>
</evidence>
<gene>
    <name evidence="2" type="ORF">GCM10009559_58690</name>
</gene>
<feature type="coiled-coil region" evidence="1">
    <location>
        <begin position="34"/>
        <end position="64"/>
    </location>
</feature>
<accession>A0ABP3YL92</accession>
<name>A0ABP3YL92_9PSEU</name>
<sequence length="79" mass="8722">MTAAHGPQLDIAEVHAELESDPLSKALFERAQLRVIARQQAEQLRQQAEQIQLLTVRIDELERQKAPGTVGAPQSPGEL</sequence>
<protein>
    <submittedName>
        <fullName evidence="2">Uncharacterized protein</fullName>
    </submittedName>
</protein>
<keyword evidence="1" id="KW-0175">Coiled coil</keyword>
<dbReference type="EMBL" id="BAAAHP010000187">
    <property type="protein sequence ID" value="GAA0897678.1"/>
    <property type="molecule type" value="Genomic_DNA"/>
</dbReference>
<organism evidence="2 3">
    <name type="scientific">Pseudonocardia zijingensis</name>
    <dbReference type="NCBI Taxonomy" id="153376"/>
    <lineage>
        <taxon>Bacteria</taxon>
        <taxon>Bacillati</taxon>
        <taxon>Actinomycetota</taxon>
        <taxon>Actinomycetes</taxon>
        <taxon>Pseudonocardiales</taxon>
        <taxon>Pseudonocardiaceae</taxon>
        <taxon>Pseudonocardia</taxon>
    </lineage>
</organism>
<evidence type="ECO:0000256" key="1">
    <source>
        <dbReference type="SAM" id="Coils"/>
    </source>
</evidence>
<proteinExistence type="predicted"/>
<keyword evidence="3" id="KW-1185">Reference proteome</keyword>
<reference evidence="3" key="1">
    <citation type="journal article" date="2019" name="Int. J. Syst. Evol. Microbiol.">
        <title>The Global Catalogue of Microorganisms (GCM) 10K type strain sequencing project: providing services to taxonomists for standard genome sequencing and annotation.</title>
        <authorList>
            <consortium name="The Broad Institute Genomics Platform"/>
            <consortium name="The Broad Institute Genome Sequencing Center for Infectious Disease"/>
            <person name="Wu L."/>
            <person name="Ma J."/>
        </authorList>
    </citation>
    <scope>NUCLEOTIDE SEQUENCE [LARGE SCALE GENOMIC DNA]</scope>
    <source>
        <strain evidence="3">JCM 11117</strain>
    </source>
</reference>
<evidence type="ECO:0000313" key="3">
    <source>
        <dbReference type="Proteomes" id="UP001499967"/>
    </source>
</evidence>
<dbReference type="RefSeq" id="WP_343944899.1">
    <property type="nucleotide sequence ID" value="NZ_BAAAHP010000187.1"/>
</dbReference>
<dbReference type="Proteomes" id="UP001499967">
    <property type="component" value="Unassembled WGS sequence"/>
</dbReference>